<dbReference type="Pfam" id="PF13520">
    <property type="entry name" value="AA_permease_2"/>
    <property type="match status" value="1"/>
</dbReference>
<dbReference type="EMBL" id="JACOOK010000010">
    <property type="protein sequence ID" value="MBC5617749.1"/>
    <property type="molecule type" value="Genomic_DNA"/>
</dbReference>
<feature type="transmembrane region" description="Helical" evidence="7">
    <location>
        <begin position="373"/>
        <end position="396"/>
    </location>
</feature>
<keyword evidence="6 7" id="KW-0472">Membrane</keyword>
<feature type="transmembrane region" description="Helical" evidence="7">
    <location>
        <begin position="451"/>
        <end position="473"/>
    </location>
</feature>
<proteinExistence type="predicted"/>
<evidence type="ECO:0000256" key="1">
    <source>
        <dbReference type="ARBA" id="ARBA00004651"/>
    </source>
</evidence>
<feature type="transmembrane region" description="Helical" evidence="7">
    <location>
        <begin position="94"/>
        <end position="112"/>
    </location>
</feature>
<dbReference type="PANTHER" id="PTHR42770:SF15">
    <property type="entry name" value="GLUTAMATE_GAMMA-AMINOBUTYRATE ANTIPORTER-RELATED"/>
    <property type="match status" value="1"/>
</dbReference>
<keyword evidence="3" id="KW-1003">Cell membrane</keyword>
<evidence type="ECO:0000256" key="4">
    <source>
        <dbReference type="ARBA" id="ARBA00022692"/>
    </source>
</evidence>
<keyword evidence="2" id="KW-0813">Transport</keyword>
<feature type="transmembrane region" description="Helical" evidence="7">
    <location>
        <begin position="36"/>
        <end position="56"/>
    </location>
</feature>
<protein>
    <submittedName>
        <fullName evidence="8">Amino acid permease</fullName>
    </submittedName>
</protein>
<reference evidence="8 9" key="1">
    <citation type="submission" date="2020-08" db="EMBL/GenBank/DDBJ databases">
        <title>Genome public.</title>
        <authorList>
            <person name="Liu C."/>
            <person name="Sun Q."/>
        </authorList>
    </citation>
    <scope>NUCLEOTIDE SEQUENCE [LARGE SCALE GENOMIC DNA]</scope>
    <source>
        <strain evidence="8 9">New-7</strain>
    </source>
</reference>
<evidence type="ECO:0000256" key="5">
    <source>
        <dbReference type="ARBA" id="ARBA00022989"/>
    </source>
</evidence>
<name>A0ABR7CQ74_9BACT</name>
<dbReference type="Gene3D" id="1.20.1740.10">
    <property type="entry name" value="Amino acid/polyamine transporter I"/>
    <property type="match status" value="1"/>
</dbReference>
<dbReference type="RefSeq" id="WP_118657258.1">
    <property type="nucleotide sequence ID" value="NZ_JACOOK010000010.1"/>
</dbReference>
<evidence type="ECO:0000256" key="2">
    <source>
        <dbReference type="ARBA" id="ARBA00022448"/>
    </source>
</evidence>
<feature type="transmembrane region" description="Helical" evidence="7">
    <location>
        <begin position="347"/>
        <end position="367"/>
    </location>
</feature>
<evidence type="ECO:0000256" key="7">
    <source>
        <dbReference type="SAM" id="Phobius"/>
    </source>
</evidence>
<feature type="transmembrane region" description="Helical" evidence="7">
    <location>
        <begin position="118"/>
        <end position="140"/>
    </location>
</feature>
<comment type="caution">
    <text evidence="8">The sequence shown here is derived from an EMBL/GenBank/DDBJ whole genome shotgun (WGS) entry which is preliminary data.</text>
</comment>
<evidence type="ECO:0000313" key="8">
    <source>
        <dbReference type="EMBL" id="MBC5617749.1"/>
    </source>
</evidence>
<accession>A0ABR7CQ74</accession>
<feature type="transmembrane region" description="Helical" evidence="7">
    <location>
        <begin position="152"/>
        <end position="174"/>
    </location>
</feature>
<feature type="transmembrane region" description="Helical" evidence="7">
    <location>
        <begin position="214"/>
        <end position="235"/>
    </location>
</feature>
<evidence type="ECO:0000256" key="6">
    <source>
        <dbReference type="ARBA" id="ARBA00023136"/>
    </source>
</evidence>
<dbReference type="Proteomes" id="UP000636891">
    <property type="component" value="Unassembled WGS sequence"/>
</dbReference>
<keyword evidence="4 7" id="KW-0812">Transmembrane</keyword>
<evidence type="ECO:0000313" key="9">
    <source>
        <dbReference type="Proteomes" id="UP000636891"/>
    </source>
</evidence>
<feature type="transmembrane region" description="Helical" evidence="7">
    <location>
        <begin position="292"/>
        <end position="317"/>
    </location>
</feature>
<keyword evidence="9" id="KW-1185">Reference proteome</keyword>
<dbReference type="InterPro" id="IPR002293">
    <property type="entry name" value="AA/rel_permease1"/>
</dbReference>
<dbReference type="PIRSF" id="PIRSF006060">
    <property type="entry name" value="AA_transporter"/>
    <property type="match status" value="1"/>
</dbReference>
<evidence type="ECO:0000256" key="3">
    <source>
        <dbReference type="ARBA" id="ARBA00022475"/>
    </source>
</evidence>
<dbReference type="InterPro" id="IPR050367">
    <property type="entry name" value="APC_superfamily"/>
</dbReference>
<organism evidence="8 9">
    <name type="scientific">Alistipes hominis</name>
    <dbReference type="NCBI Taxonomy" id="2763015"/>
    <lineage>
        <taxon>Bacteria</taxon>
        <taxon>Pseudomonadati</taxon>
        <taxon>Bacteroidota</taxon>
        <taxon>Bacteroidia</taxon>
        <taxon>Bacteroidales</taxon>
        <taxon>Rikenellaceae</taxon>
        <taxon>Alistipes</taxon>
    </lineage>
</organism>
<gene>
    <name evidence="8" type="ORF">H8S08_12130</name>
</gene>
<comment type="subcellular location">
    <subcellularLocation>
        <location evidence="1">Cell membrane</location>
        <topology evidence="1">Multi-pass membrane protein</topology>
    </subcellularLocation>
</comment>
<sequence>MAKSKNITTMQLALMTAAAVISLRGLPMMAQEELTMFFYIFFATFLFLIPAALVGAELGSAFASRGGGVYSWVKEAFNPHMGFTAIFLQWIQNVVWYPTVLGFAAASIAYMIGMPALAQNGVFVGLFSIVMYWAATWVTLRGTATASGLTSKGFLIGTVLPGVVIVAMALAWIAGGNEIAFEHIPASVSQVVSADATQHAHPRLFPHITGMSDIAFLAGILLLFAGVEVHAVHAPELKEPQKQFPKAMFLAALISFGLFTLGSLAVAVITPYDQINLQSGLFTTFDIVFKHYRVGWLTNVMSLLIAFGVLAGVMSWISGPSRGLLWTAKEGQLPEFMKKTNKNGVQVNILVIQGCIVSVLSSLYIVMKDVSVAFFLLSALTIGLYLIMYMMMYAAGIRLRYTQPDLPRSYRVPGGNAGMWCIGGGGFLAVLFAFTVTFFPPSQLPVGSPALYTGLVVAGTVVFLAIPIVISVAMGRRARKNRQPSK</sequence>
<keyword evidence="5 7" id="KW-1133">Transmembrane helix</keyword>
<dbReference type="PANTHER" id="PTHR42770">
    <property type="entry name" value="AMINO ACID TRANSPORTER-RELATED"/>
    <property type="match status" value="1"/>
</dbReference>
<feature type="transmembrane region" description="Helical" evidence="7">
    <location>
        <begin position="247"/>
        <end position="272"/>
    </location>
</feature>
<feature type="transmembrane region" description="Helical" evidence="7">
    <location>
        <begin position="12"/>
        <end position="30"/>
    </location>
</feature>
<feature type="transmembrane region" description="Helical" evidence="7">
    <location>
        <begin position="417"/>
        <end position="439"/>
    </location>
</feature>